<feature type="region of interest" description="Disordered" evidence="1">
    <location>
        <begin position="191"/>
        <end position="366"/>
    </location>
</feature>
<organism evidence="2 3">
    <name type="scientific">Gymnopus androsaceus JB14</name>
    <dbReference type="NCBI Taxonomy" id="1447944"/>
    <lineage>
        <taxon>Eukaryota</taxon>
        <taxon>Fungi</taxon>
        <taxon>Dikarya</taxon>
        <taxon>Basidiomycota</taxon>
        <taxon>Agaricomycotina</taxon>
        <taxon>Agaricomycetes</taxon>
        <taxon>Agaricomycetidae</taxon>
        <taxon>Agaricales</taxon>
        <taxon>Marasmiineae</taxon>
        <taxon>Omphalotaceae</taxon>
        <taxon>Gymnopus</taxon>
    </lineage>
</organism>
<keyword evidence="3" id="KW-1185">Reference proteome</keyword>
<protein>
    <submittedName>
        <fullName evidence="2">Uncharacterized protein</fullName>
    </submittedName>
</protein>
<gene>
    <name evidence="2" type="ORF">BT96DRAFT_1001275</name>
</gene>
<feature type="compositionally biased region" description="Polar residues" evidence="1">
    <location>
        <begin position="339"/>
        <end position="349"/>
    </location>
</feature>
<feature type="compositionally biased region" description="Polar residues" evidence="1">
    <location>
        <begin position="319"/>
        <end position="330"/>
    </location>
</feature>
<reference evidence="2" key="1">
    <citation type="journal article" date="2019" name="Environ. Microbiol.">
        <title>Fungal ecological strategies reflected in gene transcription - a case study of two litter decomposers.</title>
        <authorList>
            <person name="Barbi F."/>
            <person name="Kohler A."/>
            <person name="Barry K."/>
            <person name="Baskaran P."/>
            <person name="Daum C."/>
            <person name="Fauchery L."/>
            <person name="Ihrmark K."/>
            <person name="Kuo A."/>
            <person name="LaButti K."/>
            <person name="Lipzen A."/>
            <person name="Morin E."/>
            <person name="Grigoriev I.V."/>
            <person name="Henrissat B."/>
            <person name="Lindahl B."/>
            <person name="Martin F."/>
        </authorList>
    </citation>
    <scope>NUCLEOTIDE SEQUENCE</scope>
    <source>
        <strain evidence="2">JB14</strain>
    </source>
</reference>
<evidence type="ECO:0000313" key="3">
    <source>
        <dbReference type="Proteomes" id="UP000799118"/>
    </source>
</evidence>
<feature type="compositionally biased region" description="Polar residues" evidence="1">
    <location>
        <begin position="264"/>
        <end position="293"/>
    </location>
</feature>
<accession>A0A6A4H2B6</accession>
<dbReference type="EMBL" id="ML769622">
    <property type="protein sequence ID" value="KAE9391485.1"/>
    <property type="molecule type" value="Genomic_DNA"/>
</dbReference>
<evidence type="ECO:0000313" key="2">
    <source>
        <dbReference type="EMBL" id="KAE9391485.1"/>
    </source>
</evidence>
<dbReference type="Proteomes" id="UP000799118">
    <property type="component" value="Unassembled WGS sequence"/>
</dbReference>
<evidence type="ECO:0000256" key="1">
    <source>
        <dbReference type="SAM" id="MobiDB-lite"/>
    </source>
</evidence>
<sequence>MPQQINKTEISKVKLEDKHLGLTCWIEAANPEFEDFMVQWSALEKKPISIFTKTVTLSTTIEIPREGFPSSGTYDLRWGPVLNKPHKPLQFKVISTDPAGEECLEAETWAQKLTQSFSAREWRKNKDRELFRPHSISTVPNNMGSIRIEVRIVEVQRQRSGIFTLGTEPEDAWLVFELKFVYKDSDPIASSLRRGNRKRKRAAELSQSPESNERPAHTSRKRLTQTCRVSVADTESENEFDGTNVKLEGEPEHLDGLVGGLDQQPPSRQSAGPSSTAGTAHGTSHQVVGSTPRNRPFPSVPTPGPSDREHSELAPGLVATTSQLSRQPSTDVAKHDSTNHAVASSSSTAGHEAVSGPSVDKPPTARELEERLRQLKDRSKALDAEFAEKEEDRRRKLEIEVAKYEQEVKEKEQRNKSMEEF</sequence>
<proteinExistence type="predicted"/>
<name>A0A6A4H2B6_9AGAR</name>
<dbReference type="AlphaFoldDB" id="A0A6A4H2B6"/>